<dbReference type="AlphaFoldDB" id="A0A9D5K8Z4"/>
<sequence>SLARLDLTEEEREKFGSELEKIAAYFSQLQDLGMQGEMIQPYRCPLSPDSPREYDIKVEDFTEHIKEGYFLIPPWLA</sequence>
<proteinExistence type="predicted"/>
<dbReference type="EMBL" id="WJKJ01000159">
    <property type="protein sequence ID" value="MBD3364538.1"/>
    <property type="molecule type" value="Genomic_DNA"/>
</dbReference>
<dbReference type="InterPro" id="IPR003837">
    <property type="entry name" value="GatC"/>
</dbReference>
<evidence type="ECO:0000313" key="2">
    <source>
        <dbReference type="Proteomes" id="UP000630660"/>
    </source>
</evidence>
<accession>A0A9D5K8Z4</accession>
<dbReference type="Proteomes" id="UP000630660">
    <property type="component" value="Unassembled WGS sequence"/>
</dbReference>
<comment type="caution">
    <text evidence="1">The sequence shown here is derived from an EMBL/GenBank/DDBJ whole genome shotgun (WGS) entry which is preliminary data.</text>
</comment>
<reference evidence="1" key="1">
    <citation type="submission" date="2019-11" db="EMBL/GenBank/DDBJ databases">
        <title>Microbial mats filling the niche in hypersaline microbial mats.</title>
        <authorList>
            <person name="Wong H.L."/>
            <person name="Macleod F.I."/>
            <person name="White R.A. III"/>
            <person name="Burns B.P."/>
        </authorList>
    </citation>
    <scope>NUCLEOTIDE SEQUENCE</scope>
    <source>
        <strain evidence="1">Bin_327</strain>
    </source>
</reference>
<dbReference type="Pfam" id="PF02686">
    <property type="entry name" value="GatC"/>
    <property type="match status" value="1"/>
</dbReference>
<gene>
    <name evidence="1" type="ORF">GF359_04925</name>
</gene>
<dbReference type="Gene3D" id="1.10.20.60">
    <property type="entry name" value="Glu-tRNAGln amidotransferase C subunit, N-terminal domain"/>
    <property type="match status" value="1"/>
</dbReference>
<feature type="non-terminal residue" evidence="1">
    <location>
        <position position="1"/>
    </location>
</feature>
<protein>
    <recommendedName>
        <fullName evidence="3">Asp-tRNA(Asn)/Glu-tRNA(Gln) amidotransferase GatCAB subunit C</fullName>
    </recommendedName>
</protein>
<dbReference type="SUPFAM" id="SSF141000">
    <property type="entry name" value="Glu-tRNAGln amidotransferase C subunit"/>
    <property type="match status" value="1"/>
</dbReference>
<evidence type="ECO:0000313" key="1">
    <source>
        <dbReference type="EMBL" id="MBD3364538.1"/>
    </source>
</evidence>
<evidence type="ECO:0008006" key="3">
    <source>
        <dbReference type="Google" id="ProtNLM"/>
    </source>
</evidence>
<dbReference type="InterPro" id="IPR036113">
    <property type="entry name" value="Asp/Glu-ADT_sf_sub_c"/>
</dbReference>
<organism evidence="1 2">
    <name type="scientific">candidate division WOR-3 bacterium</name>
    <dbReference type="NCBI Taxonomy" id="2052148"/>
    <lineage>
        <taxon>Bacteria</taxon>
        <taxon>Bacteria division WOR-3</taxon>
    </lineage>
</organism>
<dbReference type="GO" id="GO:0006450">
    <property type="term" value="P:regulation of translational fidelity"/>
    <property type="evidence" value="ECO:0007669"/>
    <property type="project" value="InterPro"/>
</dbReference>
<name>A0A9D5K8Z4_UNCW3</name>